<organism evidence="5 6">
    <name type="scientific">Hortaea werneckii</name>
    <name type="common">Black yeast</name>
    <name type="synonym">Cladosporium werneckii</name>
    <dbReference type="NCBI Taxonomy" id="91943"/>
    <lineage>
        <taxon>Eukaryota</taxon>
        <taxon>Fungi</taxon>
        <taxon>Dikarya</taxon>
        <taxon>Ascomycota</taxon>
        <taxon>Pezizomycotina</taxon>
        <taxon>Dothideomycetes</taxon>
        <taxon>Dothideomycetidae</taxon>
        <taxon>Mycosphaerellales</taxon>
        <taxon>Teratosphaeriaceae</taxon>
        <taxon>Hortaea</taxon>
    </lineage>
</organism>
<dbReference type="PANTHER" id="PTHR10009">
    <property type="entry name" value="PROTEIN YELLOW-RELATED"/>
    <property type="match status" value="1"/>
</dbReference>
<dbReference type="Gene3D" id="2.120.10.30">
    <property type="entry name" value="TolB, C-terminal domain"/>
    <property type="match status" value="1"/>
</dbReference>
<dbReference type="Gene3D" id="1.20.1270.60">
    <property type="entry name" value="Arfaptin homology (AH) domain/BAR domain"/>
    <property type="match status" value="1"/>
</dbReference>
<dbReference type="GO" id="GO:0005576">
    <property type="term" value="C:extracellular region"/>
    <property type="evidence" value="ECO:0007669"/>
    <property type="project" value="UniProtKB-SubCell"/>
</dbReference>
<evidence type="ECO:0000313" key="6">
    <source>
        <dbReference type="Proteomes" id="UP000269276"/>
    </source>
</evidence>
<evidence type="ECO:0000256" key="3">
    <source>
        <dbReference type="ARBA" id="ARBA00022525"/>
    </source>
</evidence>
<evidence type="ECO:0000313" key="5">
    <source>
        <dbReference type="EMBL" id="RMY62370.1"/>
    </source>
</evidence>
<reference evidence="5 6" key="1">
    <citation type="journal article" date="2018" name="BMC Genomics">
        <title>Genomic evidence for intraspecific hybridization in a clonal and extremely halotolerant yeast.</title>
        <authorList>
            <person name="Gostincar C."/>
            <person name="Stajich J.E."/>
            <person name="Zupancic J."/>
            <person name="Zalar P."/>
            <person name="Gunde-Cimerman N."/>
        </authorList>
    </citation>
    <scope>NUCLEOTIDE SEQUENCE [LARGE SCALE GENOMIC DNA]</scope>
    <source>
        <strain evidence="5 6">EXF-2682</strain>
    </source>
</reference>
<protein>
    <recommendedName>
        <fullName evidence="7">BAR domain-containing protein</fullName>
    </recommendedName>
</protein>
<dbReference type="VEuPathDB" id="FungiDB:BTJ68_07660"/>
<keyword evidence="4" id="KW-0732">Signal</keyword>
<dbReference type="PANTHER" id="PTHR10009:SF18">
    <property type="entry name" value="PROTEIN YELLOW-LIKE PROTEIN"/>
    <property type="match status" value="1"/>
</dbReference>
<sequence>MLTRSVLSSLALAGIGSAQSLPHIQTGGLVQNTSRYETRLRVDNGTYGPEIEEVHYYYDQWPIGIAVASDGRIFTTYTRGDYDYTLGVVVNETAEEPYPNRALNLPPDQLNTSWHGIPFGVGTEDAFISVQAVYITSQTASRPETLWVLDTGRPTIHNNRGEPSMPYAQPGGPKLCAISLANNTVYRTYTFPADVHFPDSYLNDLRFDLRSNVSDTTGGGIAYLVDSSNEGRPGFIMVDLGTGESWRRLTQDPSVLRGAEDVPSYQGHPFYLRQKGSPTQWQLEGLDGIQLSPDGKTMYYSPLSTNYLWSVPTANLREHGNALAEIHAHANVSNHGQRGGDANGFEGDSNGLIYQLMPEHNAVYYYDPADGQTHGFVRDPRILWPDGASNGEDGYMYININQLPYQPAWNNGQDLRTYPGAILRCRSVDATPHPLDTSVGLSWGFVATWAINSLLRAYRNNQHSHSTSYQILRDKVRSRAPVSNITTVHHSTTVAYQAEAEAYAASTPSNPTASSSTALPTMDMNKFASSFQNFGKTVSSSVSPFAQRSQQWIREQTGSSVGEKTELPHDYIELETRIDALKQTHQKLLAATSQYANEAYDYPPNIRESFQDLGKSISEKVNLLSKANSAAEAQAAFTAPPSAKPQPKTFPHAIARASLAGSQSLTMATPQGSTEPDPLAQGLEKFAIAEEKVGEARLEQDEKIQGRFLSGWSTTLNQSLKAADKARTAVTNARLSLDAAKGRAAASGKHEESYTEDQRKAIEQAEDVFVEKVDEATSIMRNVLDTPEPLRNLAELAKAQAEFHQRSGEILDEVAKNISDIQMAQETSYRQARQGQ</sequence>
<comment type="similarity">
    <text evidence="2">Belongs to the major royal jelly protein family.</text>
</comment>
<proteinExistence type="inferred from homology"/>
<evidence type="ECO:0008006" key="7">
    <source>
        <dbReference type="Google" id="ProtNLM"/>
    </source>
</evidence>
<dbReference type="SUPFAM" id="SSF103657">
    <property type="entry name" value="BAR/IMD domain-like"/>
    <property type="match status" value="1"/>
</dbReference>
<dbReference type="InterPro" id="IPR017996">
    <property type="entry name" value="MRJP/yellow-related"/>
</dbReference>
<dbReference type="InterPro" id="IPR018859">
    <property type="entry name" value="BAR_dom-cont"/>
</dbReference>
<dbReference type="Pfam" id="PF03022">
    <property type="entry name" value="MRJP"/>
    <property type="match status" value="1"/>
</dbReference>
<dbReference type="AlphaFoldDB" id="A0A3M7DDS5"/>
<comment type="caution">
    <text evidence="5">The sequence shown here is derived from an EMBL/GenBank/DDBJ whole genome shotgun (WGS) entry which is preliminary data.</text>
</comment>
<name>A0A3M7DDS5_HORWE</name>
<evidence type="ECO:0000256" key="2">
    <source>
        <dbReference type="ARBA" id="ARBA00009127"/>
    </source>
</evidence>
<feature type="signal peptide" evidence="4">
    <location>
        <begin position="1"/>
        <end position="18"/>
    </location>
</feature>
<dbReference type="OrthoDB" id="7776143at2759"/>
<feature type="chain" id="PRO_5018267600" description="BAR domain-containing protein" evidence="4">
    <location>
        <begin position="19"/>
        <end position="836"/>
    </location>
</feature>
<dbReference type="InterPro" id="IPR027267">
    <property type="entry name" value="AH/BAR_dom_sf"/>
</dbReference>
<keyword evidence="3" id="KW-0964">Secreted</keyword>
<dbReference type="Pfam" id="PF10455">
    <property type="entry name" value="BAR_2"/>
    <property type="match status" value="1"/>
</dbReference>
<dbReference type="EMBL" id="QWIP01000499">
    <property type="protein sequence ID" value="RMY62370.1"/>
    <property type="molecule type" value="Genomic_DNA"/>
</dbReference>
<evidence type="ECO:0000256" key="1">
    <source>
        <dbReference type="ARBA" id="ARBA00004613"/>
    </source>
</evidence>
<dbReference type="Proteomes" id="UP000269276">
    <property type="component" value="Unassembled WGS sequence"/>
</dbReference>
<evidence type="ECO:0000256" key="4">
    <source>
        <dbReference type="SAM" id="SignalP"/>
    </source>
</evidence>
<dbReference type="InterPro" id="IPR011042">
    <property type="entry name" value="6-blade_b-propeller_TolB-like"/>
</dbReference>
<dbReference type="CDD" id="cd07600">
    <property type="entry name" value="BAR_Gvp36"/>
    <property type="match status" value="1"/>
</dbReference>
<accession>A0A3M7DDS5</accession>
<comment type="subcellular location">
    <subcellularLocation>
        <location evidence="1">Secreted</location>
    </subcellularLocation>
</comment>
<gene>
    <name evidence="5" type="ORF">D0863_10990</name>
</gene>
<dbReference type="SUPFAM" id="SSF101898">
    <property type="entry name" value="NHL repeat"/>
    <property type="match status" value="1"/>
</dbReference>